<reference evidence="3" key="1">
    <citation type="submission" date="2021-01" db="UniProtKB">
        <authorList>
            <consortium name="EnsemblMetazoa"/>
        </authorList>
    </citation>
    <scope>IDENTIFICATION</scope>
</reference>
<dbReference type="AlphaFoldDB" id="A0A7M6DNR3"/>
<evidence type="ECO:0000259" key="2">
    <source>
        <dbReference type="PROSITE" id="PS50234"/>
    </source>
</evidence>
<evidence type="ECO:0000313" key="3">
    <source>
        <dbReference type="EnsemblMetazoa" id="CLYHEMP018670.1"/>
    </source>
</evidence>
<sequence length="261" mass="29681">MYSRKVVFLLLLVNFVYSFEESEEESGSGIDPGDKILKEFEALLSNLKDTDLLVMVDVTQPAENFTEALKNISKDAVPCMKKFSEEKNSVSVMTFSSTPQLIIDFDSPCLKDIACMEDKGKTIKTKNEARNLKKALRKAKQHLSHRKKIFKDKKQLLLLITFGADEPVSSKSTKITKTNVFSRIGKKFSRDDVTVAVVGIGKEAIKQKSHLSDILHPEKKNSNEEDKYLMFSEEDYITEILMFSVNFTCVDKFNDIFGMDF</sequence>
<dbReference type="Pfam" id="PF13519">
    <property type="entry name" value="VWA_2"/>
    <property type="match status" value="1"/>
</dbReference>
<feature type="domain" description="VWFA" evidence="2">
    <location>
        <begin position="51"/>
        <end position="245"/>
    </location>
</feature>
<keyword evidence="1" id="KW-0732">Signal</keyword>
<evidence type="ECO:0000313" key="4">
    <source>
        <dbReference type="Proteomes" id="UP000594262"/>
    </source>
</evidence>
<dbReference type="RefSeq" id="XP_066930449.1">
    <property type="nucleotide sequence ID" value="XM_067074348.1"/>
</dbReference>
<dbReference type="PROSITE" id="PS50234">
    <property type="entry name" value="VWFA"/>
    <property type="match status" value="1"/>
</dbReference>
<feature type="signal peptide" evidence="1">
    <location>
        <begin position="1"/>
        <end position="18"/>
    </location>
</feature>
<evidence type="ECO:0000256" key="1">
    <source>
        <dbReference type="SAM" id="SignalP"/>
    </source>
</evidence>
<proteinExistence type="predicted"/>
<dbReference type="EnsemblMetazoa" id="CLYHEMT018670.1">
    <property type="protein sequence ID" value="CLYHEMP018670.1"/>
    <property type="gene ID" value="CLYHEMG018670"/>
</dbReference>
<name>A0A7M6DNR3_9CNID</name>
<dbReference type="Proteomes" id="UP000594262">
    <property type="component" value="Unplaced"/>
</dbReference>
<dbReference type="InterPro" id="IPR036465">
    <property type="entry name" value="vWFA_dom_sf"/>
</dbReference>
<protein>
    <recommendedName>
        <fullName evidence="2">VWFA domain-containing protein</fullName>
    </recommendedName>
</protein>
<dbReference type="GeneID" id="136817981"/>
<accession>A0A7M6DNR3</accession>
<keyword evidence="4" id="KW-1185">Reference proteome</keyword>
<dbReference type="SUPFAM" id="SSF53300">
    <property type="entry name" value="vWA-like"/>
    <property type="match status" value="1"/>
</dbReference>
<organism evidence="3 4">
    <name type="scientific">Clytia hemisphaerica</name>
    <dbReference type="NCBI Taxonomy" id="252671"/>
    <lineage>
        <taxon>Eukaryota</taxon>
        <taxon>Metazoa</taxon>
        <taxon>Cnidaria</taxon>
        <taxon>Hydrozoa</taxon>
        <taxon>Hydroidolina</taxon>
        <taxon>Leptothecata</taxon>
        <taxon>Obeliida</taxon>
        <taxon>Clytiidae</taxon>
        <taxon>Clytia</taxon>
    </lineage>
</organism>
<dbReference type="Gene3D" id="3.40.50.410">
    <property type="entry name" value="von Willebrand factor, type A domain"/>
    <property type="match status" value="1"/>
</dbReference>
<dbReference type="InterPro" id="IPR002035">
    <property type="entry name" value="VWF_A"/>
</dbReference>
<feature type="chain" id="PRO_5029737370" description="VWFA domain-containing protein" evidence="1">
    <location>
        <begin position="19"/>
        <end position="261"/>
    </location>
</feature>